<dbReference type="EMBL" id="SOYY01000019">
    <property type="protein sequence ID" value="KAA0707487.1"/>
    <property type="molecule type" value="Genomic_DNA"/>
</dbReference>
<keyword evidence="3" id="KW-1185">Reference proteome</keyword>
<dbReference type="AlphaFoldDB" id="A0A5A9NGA9"/>
<organism evidence="2 3">
    <name type="scientific">Triplophysa tibetana</name>
    <dbReference type="NCBI Taxonomy" id="1572043"/>
    <lineage>
        <taxon>Eukaryota</taxon>
        <taxon>Metazoa</taxon>
        <taxon>Chordata</taxon>
        <taxon>Craniata</taxon>
        <taxon>Vertebrata</taxon>
        <taxon>Euteleostomi</taxon>
        <taxon>Actinopterygii</taxon>
        <taxon>Neopterygii</taxon>
        <taxon>Teleostei</taxon>
        <taxon>Ostariophysi</taxon>
        <taxon>Cypriniformes</taxon>
        <taxon>Nemacheilidae</taxon>
        <taxon>Triplophysa</taxon>
    </lineage>
</organism>
<sequence length="271" mass="30040">MTEISRRRSAPEETSSAWFPPRRRSPGGRWLLGSPRAPVVLDSGSAGNEDGQHTGMILEGLLDDGNAVAGTQGHTQPVVIHVLLELEQISSTVNGAAESEDQKYTFTHGSHCFGILSVLYVHLYQHRAFVCILPASTLRRRRSGIGRPWKQITDHSQRRKFNISLCPQSGTSSSLNPWRRRVPLRFWSRSRVSRAEDASLLLPVSVGSCIPDGARVSRRKRETFHHSFPTGPTLAQSELLLEASAVDMTFTPSHSKKGGARVRMARFSPRL</sequence>
<gene>
    <name evidence="2" type="ORF">E1301_Tti016352</name>
</gene>
<proteinExistence type="predicted"/>
<protein>
    <submittedName>
        <fullName evidence="2">Uncharacterized protein</fullName>
    </submittedName>
</protein>
<dbReference type="Proteomes" id="UP000324632">
    <property type="component" value="Chromosome 19"/>
</dbReference>
<evidence type="ECO:0000313" key="3">
    <source>
        <dbReference type="Proteomes" id="UP000324632"/>
    </source>
</evidence>
<accession>A0A5A9NGA9</accession>
<name>A0A5A9NGA9_9TELE</name>
<feature type="compositionally biased region" description="Basic and acidic residues" evidence="1">
    <location>
        <begin position="1"/>
        <end position="11"/>
    </location>
</feature>
<reference evidence="2 3" key="1">
    <citation type="journal article" date="2019" name="Mol. Ecol. Resour.">
        <title>Chromosome-level genome assembly of Triplophysa tibetana, a fish adapted to the harsh high-altitude environment of the Tibetan Plateau.</title>
        <authorList>
            <person name="Yang X."/>
            <person name="Liu H."/>
            <person name="Ma Z."/>
            <person name="Zou Y."/>
            <person name="Zou M."/>
            <person name="Mao Y."/>
            <person name="Li X."/>
            <person name="Wang H."/>
            <person name="Chen T."/>
            <person name="Wang W."/>
            <person name="Yang R."/>
        </authorList>
    </citation>
    <scope>NUCLEOTIDE SEQUENCE [LARGE SCALE GENOMIC DNA]</scope>
    <source>
        <strain evidence="2">TTIB1903HZAU</strain>
        <tissue evidence="2">Muscle</tissue>
    </source>
</reference>
<evidence type="ECO:0000256" key="1">
    <source>
        <dbReference type="SAM" id="MobiDB-lite"/>
    </source>
</evidence>
<comment type="caution">
    <text evidence="2">The sequence shown here is derived from an EMBL/GenBank/DDBJ whole genome shotgun (WGS) entry which is preliminary data.</text>
</comment>
<feature type="region of interest" description="Disordered" evidence="1">
    <location>
        <begin position="1"/>
        <end position="22"/>
    </location>
</feature>
<evidence type="ECO:0000313" key="2">
    <source>
        <dbReference type="EMBL" id="KAA0707487.1"/>
    </source>
</evidence>